<dbReference type="GeneID" id="9950031"/>
<proteinExistence type="predicted"/>
<name>A0A1S0TKY8_LOALO</name>
<organism evidence="2">
    <name type="scientific">Loa loa</name>
    <name type="common">Eye worm</name>
    <name type="synonym">Filaria loa</name>
    <dbReference type="NCBI Taxonomy" id="7209"/>
    <lineage>
        <taxon>Eukaryota</taxon>
        <taxon>Metazoa</taxon>
        <taxon>Ecdysozoa</taxon>
        <taxon>Nematoda</taxon>
        <taxon>Chromadorea</taxon>
        <taxon>Rhabditida</taxon>
        <taxon>Spirurina</taxon>
        <taxon>Spiruromorpha</taxon>
        <taxon>Filarioidea</taxon>
        <taxon>Onchocercidae</taxon>
        <taxon>Loa</taxon>
    </lineage>
</organism>
<evidence type="ECO:0000256" key="1">
    <source>
        <dbReference type="SAM" id="SignalP"/>
    </source>
</evidence>
<feature type="signal peptide" evidence="1">
    <location>
        <begin position="1"/>
        <end position="20"/>
    </location>
</feature>
<sequence>MSTTHLLLVFLLVYSHSVRFDSIFAPLFHSMEPRLLAVLSSLISTAKTFSSYNNHCSCAKCTYREKPKEIVMRSTAKEFAVKTISVIKTHHIIQQTYITFFLYPK</sequence>
<reference evidence="2" key="1">
    <citation type="submission" date="2012-04" db="EMBL/GenBank/DDBJ databases">
        <title>The Genome Sequence of Loa loa.</title>
        <authorList>
            <consortium name="The Broad Institute Genome Sequencing Platform"/>
            <consortium name="Broad Institute Genome Sequencing Center for Infectious Disease"/>
            <person name="Nutman T.B."/>
            <person name="Fink D.L."/>
            <person name="Russ C."/>
            <person name="Young S."/>
            <person name="Zeng Q."/>
            <person name="Gargeya S."/>
            <person name="Alvarado L."/>
            <person name="Berlin A."/>
            <person name="Chapman S.B."/>
            <person name="Chen Z."/>
            <person name="Freedman E."/>
            <person name="Gellesch M."/>
            <person name="Goldberg J."/>
            <person name="Griggs A."/>
            <person name="Gujja S."/>
            <person name="Heilman E.R."/>
            <person name="Heiman D."/>
            <person name="Howarth C."/>
            <person name="Mehta T."/>
            <person name="Neiman D."/>
            <person name="Pearson M."/>
            <person name="Roberts A."/>
            <person name="Saif S."/>
            <person name="Shea T."/>
            <person name="Shenoy N."/>
            <person name="Sisk P."/>
            <person name="Stolte C."/>
            <person name="Sykes S."/>
            <person name="White J."/>
            <person name="Yandava C."/>
            <person name="Haas B."/>
            <person name="Henn M.R."/>
            <person name="Nusbaum C."/>
            <person name="Birren B."/>
        </authorList>
    </citation>
    <scope>NUCLEOTIDE SEQUENCE [LARGE SCALE GENOMIC DNA]</scope>
</reference>
<feature type="chain" id="PRO_5010269142" description="Secreted protein" evidence="1">
    <location>
        <begin position="21"/>
        <end position="105"/>
    </location>
</feature>
<dbReference type="InParanoid" id="A0A1S0TKY8"/>
<accession>A0A1S0TKY8</accession>
<gene>
    <name evidence="2" type="ORF">LOAG_12566</name>
</gene>
<dbReference type="AlphaFoldDB" id="A0A1S0TKY8"/>
<dbReference type="KEGG" id="loa:LOAG_12566"/>
<protein>
    <recommendedName>
        <fullName evidence="3">Secreted protein</fullName>
    </recommendedName>
</protein>
<dbReference type="RefSeq" id="XP_003148127.1">
    <property type="nucleotide sequence ID" value="XM_003148079.1"/>
</dbReference>
<evidence type="ECO:0000313" key="2">
    <source>
        <dbReference type="EMBL" id="EFO15942.1"/>
    </source>
</evidence>
<dbReference type="EMBL" id="JH712251">
    <property type="protein sequence ID" value="EFO15942.1"/>
    <property type="molecule type" value="Genomic_DNA"/>
</dbReference>
<evidence type="ECO:0008006" key="3">
    <source>
        <dbReference type="Google" id="ProtNLM"/>
    </source>
</evidence>
<dbReference type="CTD" id="9950031"/>
<keyword evidence="1" id="KW-0732">Signal</keyword>